<dbReference type="Pfam" id="PF03473">
    <property type="entry name" value="MOSC"/>
    <property type="match status" value="1"/>
</dbReference>
<dbReference type="InterPro" id="IPR005302">
    <property type="entry name" value="MoCF_Sase_C"/>
</dbReference>
<dbReference type="HOGENOM" id="CLU_028286_3_0_1"/>
<evidence type="ECO:0000259" key="1">
    <source>
        <dbReference type="PROSITE" id="PS51340"/>
    </source>
</evidence>
<protein>
    <recommendedName>
        <fullName evidence="1">MOSC domain-containing protein</fullName>
    </recommendedName>
</protein>
<dbReference type="SUPFAM" id="SSF141673">
    <property type="entry name" value="MOSC N-terminal domain-like"/>
    <property type="match status" value="1"/>
</dbReference>
<dbReference type="InterPro" id="IPR005303">
    <property type="entry name" value="MOCOS_middle"/>
</dbReference>
<dbReference type="STRING" id="675120.N1PKX4"/>
<dbReference type="GO" id="GO:0030151">
    <property type="term" value="F:molybdenum ion binding"/>
    <property type="evidence" value="ECO:0007669"/>
    <property type="project" value="InterPro"/>
</dbReference>
<dbReference type="GO" id="GO:0003824">
    <property type="term" value="F:catalytic activity"/>
    <property type="evidence" value="ECO:0007669"/>
    <property type="project" value="InterPro"/>
</dbReference>
<dbReference type="OMA" id="PHFPEMA"/>
<organism evidence="2 3">
    <name type="scientific">Dothistroma septosporum (strain NZE10 / CBS 128990)</name>
    <name type="common">Red band needle blight fungus</name>
    <name type="synonym">Mycosphaerella pini</name>
    <dbReference type="NCBI Taxonomy" id="675120"/>
    <lineage>
        <taxon>Eukaryota</taxon>
        <taxon>Fungi</taxon>
        <taxon>Dikarya</taxon>
        <taxon>Ascomycota</taxon>
        <taxon>Pezizomycotina</taxon>
        <taxon>Dothideomycetes</taxon>
        <taxon>Dothideomycetidae</taxon>
        <taxon>Mycosphaerellales</taxon>
        <taxon>Mycosphaerellaceae</taxon>
        <taxon>Dothistroma</taxon>
    </lineage>
</organism>
<dbReference type="Pfam" id="PF03476">
    <property type="entry name" value="MOSC_N"/>
    <property type="match status" value="1"/>
</dbReference>
<dbReference type="GO" id="GO:0030170">
    <property type="term" value="F:pyridoxal phosphate binding"/>
    <property type="evidence" value="ECO:0007669"/>
    <property type="project" value="InterPro"/>
</dbReference>
<dbReference type="AlphaFoldDB" id="N1PKX4"/>
<dbReference type="PANTHER" id="PTHR14237:SF34">
    <property type="entry name" value="MOSC DOMAIN PROTEIN (AFU_ORTHOLOGUE AFUA_2G07820)"/>
    <property type="match status" value="1"/>
</dbReference>
<dbReference type="OrthoDB" id="17255at2759"/>
<dbReference type="Proteomes" id="UP000016933">
    <property type="component" value="Unassembled WGS sequence"/>
</dbReference>
<keyword evidence="3" id="KW-1185">Reference proteome</keyword>
<proteinExistence type="predicted"/>
<dbReference type="PANTHER" id="PTHR14237">
    <property type="entry name" value="MOLYBDOPTERIN COFACTOR SULFURASE MOSC"/>
    <property type="match status" value="1"/>
</dbReference>
<dbReference type="PROSITE" id="PS51340">
    <property type="entry name" value="MOSC"/>
    <property type="match status" value="1"/>
</dbReference>
<dbReference type="InterPro" id="IPR011037">
    <property type="entry name" value="Pyrv_Knase-like_insert_dom_sf"/>
</dbReference>
<accession>N1PKX4</accession>
<evidence type="ECO:0000313" key="2">
    <source>
        <dbReference type="EMBL" id="EME42754.1"/>
    </source>
</evidence>
<dbReference type="EMBL" id="KB446541">
    <property type="protein sequence ID" value="EME42754.1"/>
    <property type="molecule type" value="Genomic_DNA"/>
</dbReference>
<sequence>MKVERILCYPIKALREVDLDSVEVTKHGFPHDRRFLLLHVEHNEGKTTYKNIHIGHYPQSALFFPALDTSADLIRVTYNPPKGTNASPSTLDIPLRPFVDDRQIINVEMHKSPTKAYLMDQPHHDWFTQHYGINVVLAYLGPHYRPVLMSSTLNGPAPPLPSKNPQSTSWLTTLSTSILGPSPPPHQVTFSDCAPYLIASSRSMDDIHPRLPPTTTDPMRIEKFRPNIIISGAPQPWDEDYWGEITIGEHGTQSEVKIECIHNCGRCKSINIDFATGAPGEGASGQVLKLLQRDRRVDPGMKYSPIFGRYSFLGKGCEGRVVRVGDEVVVSRRIEERTKFGEFCSFSFFLSFIHSFH</sequence>
<dbReference type="eggNOG" id="KOG2362">
    <property type="taxonomic scope" value="Eukaryota"/>
</dbReference>
<reference evidence="2 3" key="2">
    <citation type="journal article" date="2012" name="PLoS Pathog.">
        <title>Diverse lifestyles and strategies of plant pathogenesis encoded in the genomes of eighteen Dothideomycetes fungi.</title>
        <authorList>
            <person name="Ohm R.A."/>
            <person name="Feau N."/>
            <person name="Henrissat B."/>
            <person name="Schoch C.L."/>
            <person name="Horwitz B.A."/>
            <person name="Barry K.W."/>
            <person name="Condon B.J."/>
            <person name="Copeland A.C."/>
            <person name="Dhillon B."/>
            <person name="Glaser F."/>
            <person name="Hesse C.N."/>
            <person name="Kosti I."/>
            <person name="LaButti K."/>
            <person name="Lindquist E.A."/>
            <person name="Lucas S."/>
            <person name="Salamov A.A."/>
            <person name="Bradshaw R.E."/>
            <person name="Ciuffetti L."/>
            <person name="Hamelin R.C."/>
            <person name="Kema G.H.J."/>
            <person name="Lawrence C."/>
            <person name="Scott J.A."/>
            <person name="Spatafora J.W."/>
            <person name="Turgeon B.G."/>
            <person name="de Wit P.J.G.M."/>
            <person name="Zhong S."/>
            <person name="Goodwin S.B."/>
            <person name="Grigoriev I.V."/>
        </authorList>
    </citation>
    <scope>NUCLEOTIDE SEQUENCE [LARGE SCALE GENOMIC DNA]</scope>
    <source>
        <strain evidence="3">NZE10 / CBS 128990</strain>
    </source>
</reference>
<gene>
    <name evidence="2" type="ORF">DOTSEDRAFT_36553</name>
</gene>
<evidence type="ECO:0000313" key="3">
    <source>
        <dbReference type="Proteomes" id="UP000016933"/>
    </source>
</evidence>
<feature type="domain" description="MOSC" evidence="1">
    <location>
        <begin position="164"/>
        <end position="331"/>
    </location>
</feature>
<reference evidence="3" key="1">
    <citation type="journal article" date="2012" name="PLoS Genet.">
        <title>The genomes of the fungal plant pathogens Cladosporium fulvum and Dothistroma septosporum reveal adaptation to different hosts and lifestyles but also signatures of common ancestry.</title>
        <authorList>
            <person name="de Wit P.J.G.M."/>
            <person name="van der Burgt A."/>
            <person name="Oekmen B."/>
            <person name="Stergiopoulos I."/>
            <person name="Abd-Elsalam K.A."/>
            <person name="Aerts A.L."/>
            <person name="Bahkali A.H."/>
            <person name="Beenen H.G."/>
            <person name="Chettri P."/>
            <person name="Cox M.P."/>
            <person name="Datema E."/>
            <person name="de Vries R.P."/>
            <person name="Dhillon B."/>
            <person name="Ganley A.R."/>
            <person name="Griffiths S.A."/>
            <person name="Guo Y."/>
            <person name="Hamelin R.C."/>
            <person name="Henrissat B."/>
            <person name="Kabir M.S."/>
            <person name="Jashni M.K."/>
            <person name="Kema G."/>
            <person name="Klaubauf S."/>
            <person name="Lapidus A."/>
            <person name="Levasseur A."/>
            <person name="Lindquist E."/>
            <person name="Mehrabi R."/>
            <person name="Ohm R.A."/>
            <person name="Owen T.J."/>
            <person name="Salamov A."/>
            <person name="Schwelm A."/>
            <person name="Schijlen E."/>
            <person name="Sun H."/>
            <person name="van den Burg H.A."/>
            <person name="van Ham R.C.H.J."/>
            <person name="Zhang S."/>
            <person name="Goodwin S.B."/>
            <person name="Grigoriev I.V."/>
            <person name="Collemare J."/>
            <person name="Bradshaw R.E."/>
        </authorList>
    </citation>
    <scope>NUCLEOTIDE SEQUENCE [LARGE SCALE GENOMIC DNA]</scope>
    <source>
        <strain evidence="3">NZE10 / CBS 128990</strain>
    </source>
</reference>
<name>N1PKX4_DOTSN</name>
<dbReference type="SUPFAM" id="SSF50800">
    <property type="entry name" value="PK beta-barrel domain-like"/>
    <property type="match status" value="1"/>
</dbReference>